<sequence>MSATTAPGAGAAGEYGDVKTDPVSNWADERLGIYKGSKNLIRKVFPDHWSFLLGEIALFSFILILLSGVFLTLWFNPSMGEVEYHGSYLPLDGVSMSQAYASTLNISFDVRAGLLMRQVHHWAALIFLMAIMVHMLRIFFTGAFRKPREINWLIGFTLMVLGLLEGFAGYSLPDDLLSGTGLRIASGVILSIPIVGTYVSYFLFGGNFPGHDFIPRLFTIHVLLIPALIVGLVTAHLILVFVQKHTQWAGPGKTNDNVVGLPLLPVYTAKAGGFMFVIFGVVFLLAGLVQINPIWAYGPYTPDQISAGSQPDWYIGFLEGSLRMMPNWEWNIWGHTLSFNVLIPSLVVPGILFTALAVWPFLEQWITGDKREHHILDRPRNRPSRTAIGVGGITFYGVLWLAGGNDLIATHFHLSVEALTWTFRVLIFLGPALAYWCTKRIALGLQRRDKDKVLHGRETGIIKVSLEGEFTEVHEPLSAGERYRLTAHEVQKPLELGPATDENGVERPGNRALKLRAKASKAMFSDHVETTVEEYKEIEAGHGHH</sequence>
<name>A0ABS5KUS3_9ACTN</name>
<keyword evidence="9" id="KW-1185">Reference proteome</keyword>
<evidence type="ECO:0000256" key="1">
    <source>
        <dbReference type="ARBA" id="ARBA00001971"/>
    </source>
</evidence>
<comment type="cofactor">
    <cofactor evidence="1">
        <name>heme</name>
        <dbReference type="ChEBI" id="CHEBI:30413"/>
    </cofactor>
</comment>
<evidence type="ECO:0000256" key="2">
    <source>
        <dbReference type="ARBA" id="ARBA00012951"/>
    </source>
</evidence>
<feature type="transmembrane region" description="Helical" evidence="6">
    <location>
        <begin position="51"/>
        <end position="75"/>
    </location>
</feature>
<dbReference type="PANTHER" id="PTHR19271:SF16">
    <property type="entry name" value="CYTOCHROME B"/>
    <property type="match status" value="1"/>
</dbReference>
<keyword evidence="6" id="KW-1133">Transmembrane helix</keyword>
<dbReference type="RefSeq" id="WP_212011348.1">
    <property type="nucleotide sequence ID" value="NZ_JAAFYZ010000081.1"/>
</dbReference>
<evidence type="ECO:0000256" key="6">
    <source>
        <dbReference type="SAM" id="Phobius"/>
    </source>
</evidence>
<accession>A0ABS5KUS3</accession>
<feature type="transmembrane region" description="Helical" evidence="6">
    <location>
        <begin position="271"/>
        <end position="291"/>
    </location>
</feature>
<organism evidence="8 9">
    <name type="scientific">Catenulispora pinistramenti</name>
    <dbReference type="NCBI Taxonomy" id="2705254"/>
    <lineage>
        <taxon>Bacteria</taxon>
        <taxon>Bacillati</taxon>
        <taxon>Actinomycetota</taxon>
        <taxon>Actinomycetes</taxon>
        <taxon>Catenulisporales</taxon>
        <taxon>Catenulisporaceae</taxon>
        <taxon>Catenulispora</taxon>
    </lineage>
</organism>
<evidence type="ECO:0000259" key="7">
    <source>
        <dbReference type="PROSITE" id="PS51002"/>
    </source>
</evidence>
<proteinExistence type="predicted"/>
<dbReference type="Gene3D" id="1.20.810.10">
    <property type="entry name" value="Cytochrome Bc1 Complex, Chain C"/>
    <property type="match status" value="1"/>
</dbReference>
<feature type="domain" description="Cytochrome b/b6 N-terminal region profile" evidence="7">
    <location>
        <begin position="23"/>
        <end position="249"/>
    </location>
</feature>
<keyword evidence="6" id="KW-0812">Transmembrane</keyword>
<dbReference type="InterPro" id="IPR027387">
    <property type="entry name" value="Cytb/b6-like_sf"/>
</dbReference>
<dbReference type="Pfam" id="PF13631">
    <property type="entry name" value="Cytochrom_B_N_2"/>
    <property type="match status" value="1"/>
</dbReference>
<dbReference type="EC" id="7.1.1.8" evidence="2"/>
<dbReference type="InterPro" id="IPR016174">
    <property type="entry name" value="Di-haem_cyt_TM"/>
</dbReference>
<dbReference type="EMBL" id="JAAFYZ010000081">
    <property type="protein sequence ID" value="MBS2549754.1"/>
    <property type="molecule type" value="Genomic_DNA"/>
</dbReference>
<dbReference type="SUPFAM" id="SSF81342">
    <property type="entry name" value="Transmembrane di-heme cytochromes"/>
    <property type="match status" value="1"/>
</dbReference>
<gene>
    <name evidence="8" type="ORF">KGQ19_23085</name>
</gene>
<evidence type="ECO:0000313" key="8">
    <source>
        <dbReference type="EMBL" id="MBS2549754.1"/>
    </source>
</evidence>
<evidence type="ECO:0000256" key="4">
    <source>
        <dbReference type="ARBA" id="ARBA00029351"/>
    </source>
</evidence>
<feature type="transmembrane region" description="Helical" evidence="6">
    <location>
        <begin position="152"/>
        <end position="172"/>
    </location>
</feature>
<feature type="transmembrane region" description="Helical" evidence="6">
    <location>
        <begin position="184"/>
        <end position="205"/>
    </location>
</feature>
<feature type="transmembrane region" description="Helical" evidence="6">
    <location>
        <begin position="383"/>
        <end position="401"/>
    </location>
</feature>
<comment type="caution">
    <text evidence="8">The sequence shown here is derived from an EMBL/GenBank/DDBJ whole genome shotgun (WGS) entry which is preliminary data.</text>
</comment>
<feature type="transmembrane region" description="Helical" evidence="6">
    <location>
        <begin position="217"/>
        <end position="242"/>
    </location>
</feature>
<dbReference type="PROSITE" id="PS51002">
    <property type="entry name" value="CYTB_NTER"/>
    <property type="match status" value="1"/>
</dbReference>
<comment type="catalytic activity">
    <reaction evidence="4">
        <text>a quinol + 2 Fe(III)-[cytochrome c](out) = a quinone + 2 Fe(II)-[cytochrome c](out) + 2 H(+)(out)</text>
        <dbReference type="Rhea" id="RHEA:11484"/>
        <dbReference type="Rhea" id="RHEA-COMP:10350"/>
        <dbReference type="Rhea" id="RHEA-COMP:14399"/>
        <dbReference type="ChEBI" id="CHEBI:15378"/>
        <dbReference type="ChEBI" id="CHEBI:24646"/>
        <dbReference type="ChEBI" id="CHEBI:29033"/>
        <dbReference type="ChEBI" id="CHEBI:29034"/>
        <dbReference type="ChEBI" id="CHEBI:132124"/>
        <dbReference type="EC" id="7.1.1.8"/>
    </reaction>
</comment>
<dbReference type="PANTHER" id="PTHR19271">
    <property type="entry name" value="CYTOCHROME B"/>
    <property type="match status" value="1"/>
</dbReference>
<feature type="transmembrane region" description="Helical" evidence="6">
    <location>
        <begin position="119"/>
        <end position="140"/>
    </location>
</feature>
<dbReference type="InterPro" id="IPR005797">
    <property type="entry name" value="Cyt_b/b6_N"/>
</dbReference>
<feature type="transmembrane region" description="Helical" evidence="6">
    <location>
        <begin position="342"/>
        <end position="362"/>
    </location>
</feature>
<protein>
    <recommendedName>
        <fullName evidence="3">Cytochrome bc1 complex cytochrome b subunit</fullName>
        <ecNumber evidence="2">7.1.1.8</ecNumber>
    </recommendedName>
    <alternativeName>
        <fullName evidence="5">Cytochrome bc1 reductase complex subunit QcrB</fullName>
    </alternativeName>
</protein>
<dbReference type="Proteomes" id="UP000730482">
    <property type="component" value="Unassembled WGS sequence"/>
</dbReference>
<feature type="transmembrane region" description="Helical" evidence="6">
    <location>
        <begin position="421"/>
        <end position="438"/>
    </location>
</feature>
<evidence type="ECO:0000256" key="3">
    <source>
        <dbReference type="ARBA" id="ARBA00016116"/>
    </source>
</evidence>
<keyword evidence="6" id="KW-0472">Membrane</keyword>
<evidence type="ECO:0000313" key="9">
    <source>
        <dbReference type="Proteomes" id="UP000730482"/>
    </source>
</evidence>
<reference evidence="8 9" key="1">
    <citation type="submission" date="2020-02" db="EMBL/GenBank/DDBJ databases">
        <title>Acidophilic actinobacteria isolated from forest soil.</title>
        <authorList>
            <person name="Golinska P."/>
        </authorList>
    </citation>
    <scope>NUCLEOTIDE SEQUENCE [LARGE SCALE GENOMIC DNA]</scope>
    <source>
        <strain evidence="8 9">NL8</strain>
    </source>
</reference>
<evidence type="ECO:0000256" key="5">
    <source>
        <dbReference type="ARBA" id="ARBA00029568"/>
    </source>
</evidence>